<feature type="compositionally biased region" description="Polar residues" evidence="1">
    <location>
        <begin position="359"/>
        <end position="379"/>
    </location>
</feature>
<feature type="compositionally biased region" description="Basic and acidic residues" evidence="1">
    <location>
        <begin position="69"/>
        <end position="81"/>
    </location>
</feature>
<organism evidence="2 3">
    <name type="scientific">Anthostomella pinea</name>
    <dbReference type="NCBI Taxonomy" id="933095"/>
    <lineage>
        <taxon>Eukaryota</taxon>
        <taxon>Fungi</taxon>
        <taxon>Dikarya</taxon>
        <taxon>Ascomycota</taxon>
        <taxon>Pezizomycotina</taxon>
        <taxon>Sordariomycetes</taxon>
        <taxon>Xylariomycetidae</taxon>
        <taxon>Xylariales</taxon>
        <taxon>Xylariaceae</taxon>
        <taxon>Anthostomella</taxon>
    </lineage>
</organism>
<protein>
    <submittedName>
        <fullName evidence="2">Uu.00g043130.m01.CDS01</fullName>
    </submittedName>
</protein>
<dbReference type="Proteomes" id="UP001295740">
    <property type="component" value="Unassembled WGS sequence"/>
</dbReference>
<evidence type="ECO:0000313" key="3">
    <source>
        <dbReference type="Proteomes" id="UP001295740"/>
    </source>
</evidence>
<comment type="caution">
    <text evidence="2">The sequence shown here is derived from an EMBL/GenBank/DDBJ whole genome shotgun (WGS) entry which is preliminary data.</text>
</comment>
<feature type="compositionally biased region" description="Basic and acidic residues" evidence="1">
    <location>
        <begin position="192"/>
        <end position="204"/>
    </location>
</feature>
<gene>
    <name evidence="2" type="ORF">KHLLAP_LOCUS1928</name>
</gene>
<feature type="region of interest" description="Disordered" evidence="1">
    <location>
        <begin position="53"/>
        <end position="166"/>
    </location>
</feature>
<dbReference type="EMBL" id="CAUWAG010000003">
    <property type="protein sequence ID" value="CAJ2501460.1"/>
    <property type="molecule type" value="Genomic_DNA"/>
</dbReference>
<evidence type="ECO:0000256" key="1">
    <source>
        <dbReference type="SAM" id="MobiDB-lite"/>
    </source>
</evidence>
<feature type="region of interest" description="Disordered" evidence="1">
    <location>
        <begin position="181"/>
        <end position="210"/>
    </location>
</feature>
<keyword evidence="3" id="KW-1185">Reference proteome</keyword>
<accession>A0AAI8VBN3</accession>
<dbReference type="AlphaFoldDB" id="A0AAI8VBN3"/>
<feature type="compositionally biased region" description="Basic and acidic residues" evidence="1">
    <location>
        <begin position="91"/>
        <end position="112"/>
    </location>
</feature>
<feature type="compositionally biased region" description="Polar residues" evidence="1">
    <location>
        <begin position="132"/>
        <end position="141"/>
    </location>
</feature>
<name>A0AAI8VBN3_9PEZI</name>
<sequence length="379" mass="43047">MSSKNVMGNFASDAVLNERITVQPSLKPGLFDNKRVSKKQPISDLTFSEMQFLKRQRREPQAKPLSNSRLKERLRETRELEQISSFFQPPKGKEEPRKKRQAVQKDREDPRHANKHSKHNPAPLYRPDVFESSPSRPTLTTTHREGSLSSRGRSSQTHLPAQNVFVARPMSSKATSYFTWSKSGSHHSARPNVHDIDVGSHRSDSTWTTTPEPVREALIATGIFKDTGIQPYDDASNQHSQEWATQRGTASDGPGDSPKISRSKKRESLRNPNAASSDEERVAENEQRSQEQRWKAILPHEWRRQSALPPRTRAEADDQLPDSQAVEALRLPTNPEPIDRRRIARKARLRPVQKDTENQDANNTEAAYASVTRTSLTDF</sequence>
<feature type="region of interest" description="Disordered" evidence="1">
    <location>
        <begin position="229"/>
        <end position="379"/>
    </location>
</feature>
<reference evidence="2" key="1">
    <citation type="submission" date="2023-10" db="EMBL/GenBank/DDBJ databases">
        <authorList>
            <person name="Hackl T."/>
        </authorList>
    </citation>
    <scope>NUCLEOTIDE SEQUENCE</scope>
</reference>
<feature type="compositionally biased region" description="Basic and acidic residues" evidence="1">
    <location>
        <begin position="278"/>
        <end position="304"/>
    </location>
</feature>
<feature type="compositionally biased region" description="Basic residues" evidence="1">
    <location>
        <begin position="342"/>
        <end position="351"/>
    </location>
</feature>
<proteinExistence type="predicted"/>
<evidence type="ECO:0000313" key="2">
    <source>
        <dbReference type="EMBL" id="CAJ2501460.1"/>
    </source>
</evidence>
<feature type="compositionally biased region" description="Polar residues" evidence="1">
    <location>
        <begin position="235"/>
        <end position="249"/>
    </location>
</feature>